<evidence type="ECO:0000256" key="1">
    <source>
        <dbReference type="SAM" id="MobiDB-lite"/>
    </source>
</evidence>
<organism evidence="2 3">
    <name type="scientific">Trypanosoma congolense (strain IL3000)</name>
    <dbReference type="NCBI Taxonomy" id="1068625"/>
    <lineage>
        <taxon>Eukaryota</taxon>
        <taxon>Discoba</taxon>
        <taxon>Euglenozoa</taxon>
        <taxon>Kinetoplastea</taxon>
        <taxon>Metakinetoplastina</taxon>
        <taxon>Trypanosomatida</taxon>
        <taxon>Trypanosomatidae</taxon>
        <taxon>Trypanosoma</taxon>
        <taxon>Nannomonas</taxon>
    </lineage>
</organism>
<feature type="region of interest" description="Disordered" evidence="1">
    <location>
        <begin position="1"/>
        <end position="77"/>
    </location>
</feature>
<feature type="compositionally biased region" description="Basic and acidic residues" evidence="1">
    <location>
        <begin position="17"/>
        <end position="26"/>
    </location>
</feature>
<gene>
    <name evidence="2" type="ORF">TCIL3000_0_33310</name>
</gene>
<dbReference type="EMBL" id="CAEQ01000723">
    <property type="protein sequence ID" value="CCD12452.1"/>
    <property type="molecule type" value="Genomic_DNA"/>
</dbReference>
<comment type="caution">
    <text evidence="2">The sequence shown here is derived from an EMBL/GenBank/DDBJ whole genome shotgun (WGS) entry which is preliminary data.</text>
</comment>
<dbReference type="AlphaFoldDB" id="F9W5K0"/>
<name>F9W5K0_TRYCI</name>
<proteinExistence type="predicted"/>
<protein>
    <submittedName>
        <fullName evidence="2">Uncharacterized protein</fullName>
    </submittedName>
</protein>
<dbReference type="Proteomes" id="UP000000702">
    <property type="component" value="Unassembled WGS sequence"/>
</dbReference>
<accession>F9W5K0</accession>
<sequence length="134" mass="14624">MQKRTTTPYGDEQPEEVGSRAARETSEPTYFSPRENAGGGLPRDTPFDRQAVVVSPRTASLVSPRSSGGGRIYDGPYELSPCKRTGRGRVMGHNVMKSSIAFGDANIPMSPSSVRSPRSNHLNSSRVRDLLTWT</sequence>
<keyword evidence="3" id="KW-1185">Reference proteome</keyword>
<evidence type="ECO:0000313" key="3">
    <source>
        <dbReference type="Proteomes" id="UP000000702"/>
    </source>
</evidence>
<reference evidence="2 3" key="2">
    <citation type="journal article" date="2012" name="Proc. Natl. Acad. Sci. U.S.A.">
        <title>Antigenic diversity is generated by distinct evolutionary mechanisms in African trypanosome species.</title>
        <authorList>
            <person name="Jackson A.P."/>
            <person name="Berry A."/>
            <person name="Aslett M."/>
            <person name="Allison H.C."/>
            <person name="Burton P."/>
            <person name="Vavrova-Anderson J."/>
            <person name="Brown R."/>
            <person name="Browne H."/>
            <person name="Corton N."/>
            <person name="Hauser H."/>
            <person name="Gamble J."/>
            <person name="Gilderthorp R."/>
            <person name="Marcello L."/>
            <person name="McQuillan J."/>
            <person name="Otto T.D."/>
            <person name="Quail M.A."/>
            <person name="Sanders M.J."/>
            <person name="van Tonder A."/>
            <person name="Ginger M.L."/>
            <person name="Field M.C."/>
            <person name="Barry J.D."/>
            <person name="Hertz-Fowler C."/>
            <person name="Berriman M."/>
        </authorList>
    </citation>
    <scope>NUCLEOTIDE SEQUENCE [LARGE SCALE GENOMIC DNA]</scope>
    <source>
        <strain evidence="2 3">IL3000</strain>
    </source>
</reference>
<feature type="compositionally biased region" description="Polar residues" evidence="1">
    <location>
        <begin position="57"/>
        <end position="66"/>
    </location>
</feature>
<reference evidence="3" key="1">
    <citation type="submission" date="2011-07" db="EMBL/GenBank/DDBJ databases">
        <title>Divergent evolution of antigenic variation in African trypanosomes.</title>
        <authorList>
            <person name="Jackson A.P."/>
            <person name="Berry A."/>
            <person name="Allison H.C."/>
            <person name="Burton P."/>
            <person name="Anderson J."/>
            <person name="Aslett M."/>
            <person name="Brown R."/>
            <person name="Corton N."/>
            <person name="Harris D."/>
            <person name="Hauser H."/>
            <person name="Gamble J."/>
            <person name="Gilderthorp R."/>
            <person name="McQuillan J."/>
            <person name="Quail M.A."/>
            <person name="Sanders M."/>
            <person name="Van Tonder A."/>
            <person name="Ginger M.L."/>
            <person name="Donelson J.E."/>
            <person name="Field M.C."/>
            <person name="Barry J.D."/>
            <person name="Berriman M."/>
            <person name="Hertz-Fowler C."/>
        </authorList>
    </citation>
    <scope>NUCLEOTIDE SEQUENCE [LARGE SCALE GENOMIC DNA]</scope>
    <source>
        <strain evidence="3">IL3000</strain>
    </source>
</reference>
<evidence type="ECO:0000313" key="2">
    <source>
        <dbReference type="EMBL" id="CCD12452.1"/>
    </source>
</evidence>